<dbReference type="Proteomes" id="UP000570851">
    <property type="component" value="Unassembled WGS sequence"/>
</dbReference>
<proteinExistence type="predicted"/>
<evidence type="ECO:0000313" key="2">
    <source>
        <dbReference type="Proteomes" id="UP000570851"/>
    </source>
</evidence>
<protein>
    <submittedName>
        <fullName evidence="1">Uncharacterized protein</fullName>
    </submittedName>
</protein>
<sequence>MTHVGKFSCTVRTWDTELTVGLKHLKSFAYLPAECEQMQQICDRLNRIYSESLEETVKNLLQSLGKLNRPYLTAMEDKLLNLIELEYNVIA</sequence>
<reference evidence="1 2" key="1">
    <citation type="submission" date="2019-11" db="EMBL/GenBank/DDBJ databases">
        <title>Comparison of genomes from free-living endosymbiotic cyanobacteria isolated from Azolla.</title>
        <authorList>
            <person name="Thiel T."/>
            <person name="Pratte B."/>
        </authorList>
    </citation>
    <scope>NUCLEOTIDE SEQUENCE [LARGE SCALE GENOMIC DNA]</scope>
    <source>
        <strain evidence="1 2">N2B</strain>
        <plasmid evidence="1">pN2B-A</plasmid>
    </source>
</reference>
<comment type="caution">
    <text evidence="1">The sequence shown here is derived from an EMBL/GenBank/DDBJ whole genome shotgun (WGS) entry which is preliminary data.</text>
</comment>
<keyword evidence="1" id="KW-0614">Plasmid</keyword>
<dbReference type="EMBL" id="JACKZP010000270">
    <property type="protein sequence ID" value="MBC1305511.1"/>
    <property type="molecule type" value="Genomic_DNA"/>
</dbReference>
<evidence type="ECO:0000313" key="1">
    <source>
        <dbReference type="EMBL" id="MBC1305511.1"/>
    </source>
</evidence>
<dbReference type="GeneID" id="62347942"/>
<geneLocation type="plasmid" evidence="1">
    <name>pN2B-A</name>
</geneLocation>
<organism evidence="1 2">
    <name type="scientific">Trichormus variabilis N2B</name>
    <dbReference type="NCBI Taxonomy" id="2681315"/>
    <lineage>
        <taxon>Bacteria</taxon>
        <taxon>Bacillati</taxon>
        <taxon>Cyanobacteriota</taxon>
        <taxon>Cyanophyceae</taxon>
        <taxon>Nostocales</taxon>
        <taxon>Nostocaceae</taxon>
        <taxon>Trichormus</taxon>
    </lineage>
</organism>
<name>A0ABR6SGI9_ANAVA</name>
<keyword evidence="2" id="KW-1185">Reference proteome</keyword>
<dbReference type="RefSeq" id="WP_011316603.1">
    <property type="nucleotide sequence ID" value="NZ_JACKZP010000270.1"/>
</dbReference>
<gene>
    <name evidence="1" type="ORF">GNE12_26830</name>
</gene>
<accession>A0ABR6SGI9</accession>